<dbReference type="HOGENOM" id="CLU_2774435_0_0_3"/>
<evidence type="ECO:0000313" key="3">
    <source>
        <dbReference type="Proteomes" id="UP000889800"/>
    </source>
</evidence>
<dbReference type="GeneID" id="72429479"/>
<dbReference type="Proteomes" id="UP000889800">
    <property type="component" value="Chromosome"/>
</dbReference>
<dbReference type="PaxDb" id="1140-Synpcc7942_0646"/>
<organism evidence="2 3">
    <name type="scientific">Synechococcus elongatus (strain ATCC 33912 / PCC 7942 / FACHB-805)</name>
    <name type="common">Anacystis nidulans R2</name>
    <dbReference type="NCBI Taxonomy" id="1140"/>
    <lineage>
        <taxon>Bacteria</taxon>
        <taxon>Bacillati</taxon>
        <taxon>Cyanobacteriota</taxon>
        <taxon>Cyanophyceae</taxon>
        <taxon>Synechococcales</taxon>
        <taxon>Synechococcaceae</taxon>
        <taxon>Synechococcus</taxon>
    </lineage>
</organism>
<keyword evidence="3" id="KW-1185">Reference proteome</keyword>
<dbReference type="STRING" id="1140.Synpcc7942_0646"/>
<sequence length="75" mass="7881">MTASIRLLSEGLLLAQAAGGNPLVSQRGETSIYIGLILLGILLSLLIGLVSRQFMKALYFSGALALILIAIVILL</sequence>
<evidence type="ECO:0000313" key="2">
    <source>
        <dbReference type="EMBL" id="ABB56678.1"/>
    </source>
</evidence>
<keyword evidence="1" id="KW-1133">Transmembrane helix</keyword>
<feature type="transmembrane region" description="Helical" evidence="1">
    <location>
        <begin position="57"/>
        <end position="74"/>
    </location>
</feature>
<evidence type="ECO:0000256" key="1">
    <source>
        <dbReference type="SAM" id="Phobius"/>
    </source>
</evidence>
<dbReference type="RefSeq" id="WP_011377661.1">
    <property type="nucleotide sequence ID" value="NC_007604.1"/>
</dbReference>
<gene>
    <name evidence="2" type="ordered locus">Synpcc7942_0646</name>
</gene>
<dbReference type="KEGG" id="syf:Synpcc7942_0646"/>
<protein>
    <submittedName>
        <fullName evidence="2">Uncharacterized protein</fullName>
    </submittedName>
</protein>
<dbReference type="BioCyc" id="SYNEL:SYNPCC7942_0646-MONOMER"/>
<keyword evidence="1" id="KW-0812">Transmembrane</keyword>
<dbReference type="AlphaFoldDB" id="Q31QJ1"/>
<reference evidence="3" key="1">
    <citation type="submission" date="2005-08" db="EMBL/GenBank/DDBJ databases">
        <title>Complete sequence of chromosome 1 of Synechococcus elongatus PCC 7942.</title>
        <authorList>
            <consortium name="US DOE Joint Genome Institute"/>
            <person name="Copeland A."/>
            <person name="Lucas S."/>
            <person name="Lapidus A."/>
            <person name="Barry K."/>
            <person name="Detter J.C."/>
            <person name="Glavina T."/>
            <person name="Hammon N."/>
            <person name="Israni S."/>
            <person name="Pitluck S."/>
            <person name="Schmutz J."/>
            <person name="Larimer F."/>
            <person name="Land M."/>
            <person name="Kyrpides N."/>
            <person name="Lykidis A."/>
            <person name="Richardson P."/>
        </authorList>
    </citation>
    <scope>NUCLEOTIDE SEQUENCE [LARGE SCALE GENOMIC DNA]</scope>
    <source>
        <strain evidence="3">ATCC 33912 / PCC 7942 / FACHB-805</strain>
    </source>
</reference>
<keyword evidence="1" id="KW-0472">Membrane</keyword>
<feature type="transmembrane region" description="Helical" evidence="1">
    <location>
        <begin position="30"/>
        <end position="50"/>
    </location>
</feature>
<accession>Q31QJ1</accession>
<proteinExistence type="predicted"/>
<name>Q31QJ1_SYNE7</name>
<dbReference type="EMBL" id="CP000100">
    <property type="protein sequence ID" value="ABB56678.1"/>
    <property type="molecule type" value="Genomic_DNA"/>
</dbReference>